<dbReference type="EMBL" id="VJMF01000003">
    <property type="protein sequence ID" value="TRL38269.1"/>
    <property type="molecule type" value="Genomic_DNA"/>
</dbReference>
<name>A0A549T8S3_METSR</name>
<feature type="signal peptide" evidence="1">
    <location>
        <begin position="1"/>
        <end position="26"/>
    </location>
</feature>
<keyword evidence="1" id="KW-0732">Signal</keyword>
<accession>A0A549T8S3</accession>
<reference evidence="2 3" key="1">
    <citation type="submission" date="2019-07" db="EMBL/GenBank/DDBJ databases">
        <title>Ln-dependent methylotrophs.</title>
        <authorList>
            <person name="Tani A."/>
        </authorList>
    </citation>
    <scope>NUCLEOTIDE SEQUENCE [LARGE SCALE GENOMIC DNA]</scope>
    <source>
        <strain evidence="2 3">SM89A</strain>
    </source>
</reference>
<gene>
    <name evidence="2" type="ORF">FM996_00765</name>
</gene>
<evidence type="ECO:0000313" key="3">
    <source>
        <dbReference type="Proteomes" id="UP000316781"/>
    </source>
</evidence>
<dbReference type="AlphaFoldDB" id="A0A549T8S3"/>
<protein>
    <submittedName>
        <fullName evidence="2">Transporter</fullName>
    </submittedName>
</protein>
<dbReference type="Proteomes" id="UP000316781">
    <property type="component" value="Unassembled WGS sequence"/>
</dbReference>
<organism evidence="2 3">
    <name type="scientific">Methylosinus sporium</name>
    <dbReference type="NCBI Taxonomy" id="428"/>
    <lineage>
        <taxon>Bacteria</taxon>
        <taxon>Pseudomonadati</taxon>
        <taxon>Pseudomonadota</taxon>
        <taxon>Alphaproteobacteria</taxon>
        <taxon>Hyphomicrobiales</taxon>
        <taxon>Methylocystaceae</taxon>
        <taxon>Methylosinus</taxon>
    </lineage>
</organism>
<comment type="caution">
    <text evidence="2">The sequence shown here is derived from an EMBL/GenBank/DDBJ whole genome shotgun (WGS) entry which is preliminary data.</text>
</comment>
<evidence type="ECO:0000313" key="2">
    <source>
        <dbReference type="EMBL" id="TRL38269.1"/>
    </source>
</evidence>
<proteinExistence type="predicted"/>
<evidence type="ECO:0000256" key="1">
    <source>
        <dbReference type="SAM" id="SignalP"/>
    </source>
</evidence>
<dbReference type="RefSeq" id="WP_142861403.1">
    <property type="nucleotide sequence ID" value="NZ_VJMF01000003.1"/>
</dbReference>
<sequence length="295" mass="31502">MFNLKRYGAAVFARAHVAAATLLAMANGCAPASAGSIQQPGLMAGLPEGWAPEPGLYGVMAFNSGADEKFNSTVGVPAFLNFSTPLEVAGARVQLKTVPLVVANVNMQGLHRIGTYNSYVGTWFSWFLGHGVNVAIGEGAWISTGSPLTRALGTDFTAFQQNLAITYLRDNWNITLNSFYATGHTNAFASSPQTLNFDLTAIKRDGRAEWGLIAFSEVDLDKPAIGYMNRQSSVAIGALYGYLIGNQISAQIKLSHTFYAKNTARDTRLGIQFIIPIYTPAAPVPSNSAEALAAR</sequence>
<feature type="chain" id="PRO_5022171705" evidence="1">
    <location>
        <begin position="27"/>
        <end position="295"/>
    </location>
</feature>